<proteinExistence type="predicted"/>
<feature type="non-terminal residue" evidence="1">
    <location>
        <position position="36"/>
    </location>
</feature>
<gene>
    <name evidence="1" type="ORF">LCGC14_2074920</name>
</gene>
<dbReference type="AlphaFoldDB" id="A0A0F9EHI4"/>
<reference evidence="1" key="1">
    <citation type="journal article" date="2015" name="Nature">
        <title>Complex archaea that bridge the gap between prokaryotes and eukaryotes.</title>
        <authorList>
            <person name="Spang A."/>
            <person name="Saw J.H."/>
            <person name="Jorgensen S.L."/>
            <person name="Zaremba-Niedzwiedzka K."/>
            <person name="Martijn J."/>
            <person name="Lind A.E."/>
            <person name="van Eijk R."/>
            <person name="Schleper C."/>
            <person name="Guy L."/>
            <person name="Ettema T.J."/>
        </authorList>
    </citation>
    <scope>NUCLEOTIDE SEQUENCE</scope>
</reference>
<protein>
    <submittedName>
        <fullName evidence="1">Uncharacterized protein</fullName>
    </submittedName>
</protein>
<organism evidence="1">
    <name type="scientific">marine sediment metagenome</name>
    <dbReference type="NCBI Taxonomy" id="412755"/>
    <lineage>
        <taxon>unclassified sequences</taxon>
        <taxon>metagenomes</taxon>
        <taxon>ecological metagenomes</taxon>
    </lineage>
</organism>
<name>A0A0F9EHI4_9ZZZZ</name>
<sequence length="36" mass="4025">MNSEELAQAFGYLTLDEVAFIKELVDSIPEDPLVIN</sequence>
<evidence type="ECO:0000313" key="1">
    <source>
        <dbReference type="EMBL" id="KKL73434.1"/>
    </source>
</evidence>
<dbReference type="EMBL" id="LAZR01024958">
    <property type="protein sequence ID" value="KKL73434.1"/>
    <property type="molecule type" value="Genomic_DNA"/>
</dbReference>
<comment type="caution">
    <text evidence="1">The sequence shown here is derived from an EMBL/GenBank/DDBJ whole genome shotgun (WGS) entry which is preliminary data.</text>
</comment>
<accession>A0A0F9EHI4</accession>